<dbReference type="Pfam" id="PF00400">
    <property type="entry name" value="WD40"/>
    <property type="match status" value="2"/>
</dbReference>
<keyword evidence="5" id="KW-1185">Reference proteome</keyword>
<dbReference type="InterPro" id="IPR036322">
    <property type="entry name" value="WD40_repeat_dom_sf"/>
</dbReference>
<dbReference type="AlphaFoldDB" id="A0AAN9G072"/>
<dbReference type="PROSITE" id="PS50294">
    <property type="entry name" value="WD_REPEATS_REGION"/>
    <property type="match status" value="2"/>
</dbReference>
<reference evidence="4 5" key="1">
    <citation type="submission" date="2024-02" db="EMBL/GenBank/DDBJ databases">
        <title>Chromosome-scale genome assembly of the rough periwinkle Littorina saxatilis.</title>
        <authorList>
            <person name="De Jode A."/>
            <person name="Faria R."/>
            <person name="Formenti G."/>
            <person name="Sims Y."/>
            <person name="Smith T.P."/>
            <person name="Tracey A."/>
            <person name="Wood J.M.D."/>
            <person name="Zagrodzka Z.B."/>
            <person name="Johannesson K."/>
            <person name="Butlin R.K."/>
            <person name="Leder E.H."/>
        </authorList>
    </citation>
    <scope>NUCLEOTIDE SEQUENCE [LARGE SCALE GENOMIC DNA]</scope>
    <source>
        <strain evidence="4">Snail1</strain>
        <tissue evidence="4">Muscle</tissue>
    </source>
</reference>
<name>A0AAN9G072_9CAEN</name>
<dbReference type="InterPro" id="IPR015943">
    <property type="entry name" value="WD40/YVTN_repeat-like_dom_sf"/>
</dbReference>
<dbReference type="Proteomes" id="UP001374579">
    <property type="component" value="Unassembled WGS sequence"/>
</dbReference>
<dbReference type="InterPro" id="IPR019775">
    <property type="entry name" value="WD40_repeat_CS"/>
</dbReference>
<dbReference type="PROSITE" id="PS00678">
    <property type="entry name" value="WD_REPEATS_1"/>
    <property type="match status" value="1"/>
</dbReference>
<gene>
    <name evidence="4" type="ORF">V1264_010375</name>
</gene>
<dbReference type="SUPFAM" id="SSF50978">
    <property type="entry name" value="WD40 repeat-like"/>
    <property type="match status" value="1"/>
</dbReference>
<keyword evidence="1 3" id="KW-0853">WD repeat</keyword>
<protein>
    <submittedName>
        <fullName evidence="4">Uncharacterized protein</fullName>
    </submittedName>
</protein>
<dbReference type="SMART" id="SM00320">
    <property type="entry name" value="WD40"/>
    <property type="match status" value="4"/>
</dbReference>
<sequence>MAVSLLTGGHTSEVLCIDVDKSTGTIASGSEDGDLCLWSSAGELTHKYTRPDTDCTSVLFAKEKPNTLFAAFGTEVLTFDTTRPQEPTYVFNSNQDEVNQVVLDEKEQFLAACDDSGEIKVFGLSDRKVFKTLRFKHTNICSTVLFRSKRPWEILSGGMDCRLIHWDFSKPKCLNQFNMQELHSTSNDASAYMINPPFIHHLAKNADGSLTACALENGLIAVFDSTQKHLHEKFCLHAHQQGVSQLHFAADNTLVSGGNDSKIVVWDLNKAEQYEAPAGVVANGDSAPEDRRNEGITGLCKVNSLTHPQKVNWLAPFLHEDQWRMVVADQTSDLTIYPLS</sequence>
<keyword evidence="2" id="KW-0677">Repeat</keyword>
<comment type="caution">
    <text evidence="4">The sequence shown here is derived from an EMBL/GenBank/DDBJ whole genome shotgun (WGS) entry which is preliminary data.</text>
</comment>
<feature type="repeat" description="WD" evidence="3">
    <location>
        <begin position="7"/>
        <end position="39"/>
    </location>
</feature>
<evidence type="ECO:0000256" key="2">
    <source>
        <dbReference type="ARBA" id="ARBA00022737"/>
    </source>
</evidence>
<accession>A0AAN9G072</accession>
<dbReference type="PANTHER" id="PTHR44666">
    <property type="entry name" value="WD REPEAT-CONTAINING PROTEIN 53"/>
    <property type="match status" value="1"/>
</dbReference>
<feature type="repeat" description="WD" evidence="3">
    <location>
        <begin position="236"/>
        <end position="276"/>
    </location>
</feature>
<dbReference type="PROSITE" id="PS50082">
    <property type="entry name" value="WD_REPEATS_2"/>
    <property type="match status" value="2"/>
</dbReference>
<dbReference type="InterPro" id="IPR042453">
    <property type="entry name" value="WDR53"/>
</dbReference>
<evidence type="ECO:0000313" key="4">
    <source>
        <dbReference type="EMBL" id="KAK7090603.1"/>
    </source>
</evidence>
<evidence type="ECO:0000313" key="5">
    <source>
        <dbReference type="Proteomes" id="UP001374579"/>
    </source>
</evidence>
<dbReference type="PANTHER" id="PTHR44666:SF1">
    <property type="entry name" value="WD REPEAT-CONTAINING PROTEIN 53"/>
    <property type="match status" value="1"/>
</dbReference>
<dbReference type="Gene3D" id="2.130.10.10">
    <property type="entry name" value="YVTN repeat-like/Quinoprotein amine dehydrogenase"/>
    <property type="match status" value="2"/>
</dbReference>
<evidence type="ECO:0000256" key="3">
    <source>
        <dbReference type="PROSITE-ProRule" id="PRU00221"/>
    </source>
</evidence>
<evidence type="ECO:0000256" key="1">
    <source>
        <dbReference type="ARBA" id="ARBA00022574"/>
    </source>
</evidence>
<dbReference type="EMBL" id="JBAMIC010000024">
    <property type="protein sequence ID" value="KAK7090603.1"/>
    <property type="molecule type" value="Genomic_DNA"/>
</dbReference>
<organism evidence="4 5">
    <name type="scientific">Littorina saxatilis</name>
    <dbReference type="NCBI Taxonomy" id="31220"/>
    <lineage>
        <taxon>Eukaryota</taxon>
        <taxon>Metazoa</taxon>
        <taxon>Spiralia</taxon>
        <taxon>Lophotrochozoa</taxon>
        <taxon>Mollusca</taxon>
        <taxon>Gastropoda</taxon>
        <taxon>Caenogastropoda</taxon>
        <taxon>Littorinimorpha</taxon>
        <taxon>Littorinoidea</taxon>
        <taxon>Littorinidae</taxon>
        <taxon>Littorina</taxon>
    </lineage>
</organism>
<proteinExistence type="predicted"/>
<dbReference type="InterPro" id="IPR001680">
    <property type="entry name" value="WD40_rpt"/>
</dbReference>